<name>A0A9D7SFW5_9BACT</name>
<organism evidence="1 2">
    <name type="scientific">Candidatus Geothrix skivensis</name>
    <dbReference type="NCBI Taxonomy" id="2954439"/>
    <lineage>
        <taxon>Bacteria</taxon>
        <taxon>Pseudomonadati</taxon>
        <taxon>Acidobacteriota</taxon>
        <taxon>Holophagae</taxon>
        <taxon>Holophagales</taxon>
        <taxon>Holophagaceae</taxon>
        <taxon>Geothrix</taxon>
    </lineage>
</organism>
<reference evidence="1" key="1">
    <citation type="submission" date="2020-10" db="EMBL/GenBank/DDBJ databases">
        <title>Connecting structure to function with the recovery of over 1000 high-quality activated sludge metagenome-assembled genomes encoding full-length rRNA genes using long-read sequencing.</title>
        <authorList>
            <person name="Singleton C.M."/>
            <person name="Petriglieri F."/>
            <person name="Kristensen J.M."/>
            <person name="Kirkegaard R.H."/>
            <person name="Michaelsen T.Y."/>
            <person name="Andersen M.H."/>
            <person name="Karst S.M."/>
            <person name="Dueholm M.S."/>
            <person name="Nielsen P.H."/>
            <person name="Albertsen M."/>
        </authorList>
    </citation>
    <scope>NUCLEOTIDE SEQUENCE</scope>
    <source>
        <strain evidence="1">Skiv_18-Q3-R9-52_MAXAC.067</strain>
    </source>
</reference>
<sequence>MDLKEFTQLTLAVLEDQGTAAYAPTILADDTVQVIQGIPEGLDHRAALQETLLRLGLQQSDFFFGVKSGPGEITTGYHTAVDTRFQRISELHKGFVVSDLEDCAWWTLGQGRDQ</sequence>
<protein>
    <submittedName>
        <fullName evidence="1">Uncharacterized protein</fullName>
    </submittedName>
</protein>
<gene>
    <name evidence="1" type="ORF">IPP58_10535</name>
</gene>
<comment type="caution">
    <text evidence="1">The sequence shown here is derived from an EMBL/GenBank/DDBJ whole genome shotgun (WGS) entry which is preliminary data.</text>
</comment>
<dbReference type="EMBL" id="JADKIO010000008">
    <property type="protein sequence ID" value="MBK9796914.1"/>
    <property type="molecule type" value="Genomic_DNA"/>
</dbReference>
<evidence type="ECO:0000313" key="1">
    <source>
        <dbReference type="EMBL" id="MBK9796914.1"/>
    </source>
</evidence>
<accession>A0A9D7SFW5</accession>
<dbReference type="AlphaFoldDB" id="A0A9D7SFW5"/>
<dbReference type="Proteomes" id="UP000886657">
    <property type="component" value="Unassembled WGS sequence"/>
</dbReference>
<proteinExistence type="predicted"/>
<evidence type="ECO:0000313" key="2">
    <source>
        <dbReference type="Proteomes" id="UP000886657"/>
    </source>
</evidence>